<dbReference type="Proteomes" id="UP000529795">
    <property type="component" value="Unassembled WGS sequence"/>
</dbReference>
<dbReference type="InterPro" id="IPR042089">
    <property type="entry name" value="Peptidase_M13_dom_2"/>
</dbReference>
<dbReference type="AlphaFoldDB" id="A0A840FCZ4"/>
<name>A0A840FCZ4_9SPHN</name>
<dbReference type="CDD" id="cd08662">
    <property type="entry name" value="M13"/>
    <property type="match status" value="1"/>
</dbReference>
<feature type="domain" description="Peptidase M13 N-terminal" evidence="9">
    <location>
        <begin position="35"/>
        <end position="418"/>
    </location>
</feature>
<reference evidence="10 11" key="1">
    <citation type="submission" date="2020-08" db="EMBL/GenBank/DDBJ databases">
        <title>Genomic Encyclopedia of Type Strains, Phase IV (KMG-IV): sequencing the most valuable type-strain genomes for metagenomic binning, comparative biology and taxonomic classification.</title>
        <authorList>
            <person name="Goeker M."/>
        </authorList>
    </citation>
    <scope>NUCLEOTIDE SEQUENCE [LARGE SCALE GENOMIC DNA]</scope>
    <source>
        <strain evidence="10 11">YC6723</strain>
    </source>
</reference>
<evidence type="ECO:0000313" key="10">
    <source>
        <dbReference type="EMBL" id="MBB4153437.1"/>
    </source>
</evidence>
<dbReference type="InterPro" id="IPR018497">
    <property type="entry name" value="Peptidase_M13_C"/>
</dbReference>
<evidence type="ECO:0000256" key="1">
    <source>
        <dbReference type="ARBA" id="ARBA00001947"/>
    </source>
</evidence>
<protein>
    <submittedName>
        <fullName evidence="10">Putative endopeptidase</fullName>
        <ecNumber evidence="10">3.4.24.-</ecNumber>
    </submittedName>
</protein>
<feature type="chain" id="PRO_5032558957" evidence="7">
    <location>
        <begin position="18"/>
        <end position="673"/>
    </location>
</feature>
<dbReference type="EMBL" id="JACIEV010000003">
    <property type="protein sequence ID" value="MBB4153437.1"/>
    <property type="molecule type" value="Genomic_DNA"/>
</dbReference>
<dbReference type="InterPro" id="IPR000718">
    <property type="entry name" value="Peptidase_M13"/>
</dbReference>
<dbReference type="PRINTS" id="PR00786">
    <property type="entry name" value="NEPRILYSIN"/>
</dbReference>
<evidence type="ECO:0000259" key="8">
    <source>
        <dbReference type="Pfam" id="PF01431"/>
    </source>
</evidence>
<keyword evidence="6" id="KW-0482">Metalloprotease</keyword>
<accession>A0A840FCZ4</accession>
<dbReference type="PROSITE" id="PS51885">
    <property type="entry name" value="NEPRILYSIN"/>
    <property type="match status" value="1"/>
</dbReference>
<keyword evidence="5" id="KW-0862">Zinc</keyword>
<dbReference type="GO" id="GO:0046872">
    <property type="term" value="F:metal ion binding"/>
    <property type="evidence" value="ECO:0007669"/>
    <property type="project" value="UniProtKB-KW"/>
</dbReference>
<evidence type="ECO:0000259" key="9">
    <source>
        <dbReference type="Pfam" id="PF05649"/>
    </source>
</evidence>
<dbReference type="EC" id="3.4.24.-" evidence="10"/>
<keyword evidence="4 10" id="KW-0378">Hydrolase</keyword>
<dbReference type="GO" id="GO:0004222">
    <property type="term" value="F:metalloendopeptidase activity"/>
    <property type="evidence" value="ECO:0007669"/>
    <property type="project" value="InterPro"/>
</dbReference>
<evidence type="ECO:0000256" key="2">
    <source>
        <dbReference type="ARBA" id="ARBA00022670"/>
    </source>
</evidence>
<dbReference type="PANTHER" id="PTHR11733:SF211">
    <property type="entry name" value="OLIGOPEPTIDASE LIPOPROTEIN M13 FAMILY"/>
    <property type="match status" value="1"/>
</dbReference>
<keyword evidence="11" id="KW-1185">Reference proteome</keyword>
<dbReference type="InterPro" id="IPR024079">
    <property type="entry name" value="MetalloPept_cat_dom_sf"/>
</dbReference>
<proteinExistence type="predicted"/>
<dbReference type="Pfam" id="PF05649">
    <property type="entry name" value="Peptidase_M13_N"/>
    <property type="match status" value="1"/>
</dbReference>
<dbReference type="GO" id="GO:0016485">
    <property type="term" value="P:protein processing"/>
    <property type="evidence" value="ECO:0007669"/>
    <property type="project" value="TreeGrafter"/>
</dbReference>
<sequence>MKRIILLGLLMAGTAVAQTKPAGVETQWIDRSTKPGDDFEQYANGAWRAKTEIPADRSSVGAFLTLGLLAEKRNAEIVASAAQAGPDGRKIADYYAAYMDTAGIEQRGLAPLKGELAAIDALKDKRALSAMLGANVRADLDPLNATNFSTPNIVGLFVSQAFDRPTETVPYVLQGGLGLADRDYYLSDKPEMAEIRQAYQAYIAKVFTLAGMSDPAGRAARVMALETKIARVHLDIEASQDAHKANNPWKRADFAVKAPGIDWAAFWPAARLPRQQDFIVWQPTAITGISALVASEPLASWQDWLRFHRISDVAAVLPRAFDDASFDFYGKTLTGTTQSRPRDKRALAATNGALGDAIGRIYVQRYFPASSKADIQAMVKNILAAFDARVAALDWMKPSTKAEARRKIDGTIVGIGYPEQWADYATLVVKADDPVGNLRRAQIARTERQLAKIGKPVDHREWWMTPQTVNAVNLPLQNALNFPAAILEAPFYDPKRDAAANYGSIGAIIGHEISHGFDNLGADFDHEGRLRNWWTPEDLARFEAQGAALAAQYDAYEPLPGLHIKGKQTLGENIADVAGLTAALDAYHASLGGKPAPVIDGMTGDQRLFLAFAQSWASKVRDRALRAQVATDAHAPARYRAQTVRNLDGWYAAFGVKPGDALYLAPDKRVKVW</sequence>
<evidence type="ECO:0000256" key="4">
    <source>
        <dbReference type="ARBA" id="ARBA00022801"/>
    </source>
</evidence>
<gene>
    <name evidence="10" type="ORF">GGQ80_001339</name>
</gene>
<keyword evidence="2" id="KW-0645">Protease</keyword>
<evidence type="ECO:0000256" key="5">
    <source>
        <dbReference type="ARBA" id="ARBA00022833"/>
    </source>
</evidence>
<dbReference type="Pfam" id="PF01431">
    <property type="entry name" value="Peptidase_M13"/>
    <property type="match status" value="1"/>
</dbReference>
<feature type="signal peptide" evidence="7">
    <location>
        <begin position="1"/>
        <end position="17"/>
    </location>
</feature>
<dbReference type="Gene3D" id="1.10.1380.10">
    <property type="entry name" value="Neutral endopeptidase , domain2"/>
    <property type="match status" value="1"/>
</dbReference>
<dbReference type="RefSeq" id="WP_183983116.1">
    <property type="nucleotide sequence ID" value="NZ_JACIEV010000003.1"/>
</dbReference>
<comment type="caution">
    <text evidence="10">The sequence shown here is derived from an EMBL/GenBank/DDBJ whole genome shotgun (WGS) entry which is preliminary data.</text>
</comment>
<evidence type="ECO:0000313" key="11">
    <source>
        <dbReference type="Proteomes" id="UP000529795"/>
    </source>
</evidence>
<feature type="domain" description="Peptidase M13 C-terminal" evidence="8">
    <location>
        <begin position="470"/>
        <end position="670"/>
    </location>
</feature>
<evidence type="ECO:0000256" key="7">
    <source>
        <dbReference type="SAM" id="SignalP"/>
    </source>
</evidence>
<comment type="cofactor">
    <cofactor evidence="1">
        <name>Zn(2+)</name>
        <dbReference type="ChEBI" id="CHEBI:29105"/>
    </cofactor>
</comment>
<keyword evidence="3" id="KW-0479">Metal-binding</keyword>
<dbReference type="GO" id="GO:0005886">
    <property type="term" value="C:plasma membrane"/>
    <property type="evidence" value="ECO:0007669"/>
    <property type="project" value="TreeGrafter"/>
</dbReference>
<dbReference type="SUPFAM" id="SSF55486">
    <property type="entry name" value="Metalloproteases ('zincins'), catalytic domain"/>
    <property type="match status" value="1"/>
</dbReference>
<organism evidence="10 11">
    <name type="scientific">Sphingomonas jinjuensis</name>
    <dbReference type="NCBI Taxonomy" id="535907"/>
    <lineage>
        <taxon>Bacteria</taxon>
        <taxon>Pseudomonadati</taxon>
        <taxon>Pseudomonadota</taxon>
        <taxon>Alphaproteobacteria</taxon>
        <taxon>Sphingomonadales</taxon>
        <taxon>Sphingomonadaceae</taxon>
        <taxon>Sphingomonas</taxon>
    </lineage>
</organism>
<dbReference type="PANTHER" id="PTHR11733">
    <property type="entry name" value="ZINC METALLOPROTEASE FAMILY M13 NEPRILYSIN-RELATED"/>
    <property type="match status" value="1"/>
</dbReference>
<keyword evidence="7" id="KW-0732">Signal</keyword>
<evidence type="ECO:0000256" key="6">
    <source>
        <dbReference type="ARBA" id="ARBA00023049"/>
    </source>
</evidence>
<dbReference type="Gene3D" id="3.40.390.10">
    <property type="entry name" value="Collagenase (Catalytic Domain)"/>
    <property type="match status" value="1"/>
</dbReference>
<evidence type="ECO:0000256" key="3">
    <source>
        <dbReference type="ARBA" id="ARBA00022723"/>
    </source>
</evidence>
<dbReference type="InterPro" id="IPR008753">
    <property type="entry name" value="Peptidase_M13_N"/>
</dbReference>